<comment type="caution">
    <text evidence="3">The sequence shown here is derived from an EMBL/GenBank/DDBJ whole genome shotgun (WGS) entry which is preliminary data.</text>
</comment>
<dbReference type="Proteomes" id="UP001498398">
    <property type="component" value="Unassembled WGS sequence"/>
</dbReference>
<evidence type="ECO:0000259" key="2">
    <source>
        <dbReference type="Pfam" id="PF26640"/>
    </source>
</evidence>
<dbReference type="PANTHER" id="PTHR10622">
    <property type="entry name" value="HET DOMAIN-CONTAINING PROTEIN"/>
    <property type="match status" value="1"/>
</dbReference>
<evidence type="ECO:0008006" key="5">
    <source>
        <dbReference type="Google" id="ProtNLM"/>
    </source>
</evidence>
<feature type="domain" description="Heterokaryon incompatibility" evidence="1">
    <location>
        <begin position="21"/>
        <end position="111"/>
    </location>
</feature>
<evidence type="ECO:0000259" key="1">
    <source>
        <dbReference type="Pfam" id="PF06985"/>
    </source>
</evidence>
<evidence type="ECO:0000313" key="3">
    <source>
        <dbReference type="EMBL" id="KAK7448770.1"/>
    </source>
</evidence>
<accession>A0ABR1J7E3</accession>
<proteinExistence type="predicted"/>
<feature type="domain" description="DUF8212" evidence="2">
    <location>
        <begin position="222"/>
        <end position="292"/>
    </location>
</feature>
<sequence>MHLLNTETFEVKEFYTDIPLYAILSHTWEKEEVTFQDIQNLNVAKTKASWSKVERACQHARKYTFEWIWIDSCCIDKSSSAELSEALNSMYQYYTDAEVCYVYLCDVSSQENPRDARSRFRSSRWFTRGWTLQELIAPMYAVFLDTEWNEIGTRWSLRDALSAITTIPVEVFEGRDIDEFSIAQRMSWAAYRETTRPEDQAYCLMGIFNVNMPPIYGEGGAKAFIRLQQEIIKISDDRSIFVWMSEPISTGPEALSLFLPHSRVPADSEVRGLLARSPREFWASGQVIMSNAELIGDKSSFSFENNGLRIHLPLVLDENAQNGDPIFLASLHCKRQGVANDTYLSICLRKIGEQQYVRCHSNKVVVTSLQMKDFDFKEVVVKENSLPRRVRRKHGVVDFDSSRTVHFELSSSAQGLFVLNQNRFATFPLFFHSVNFTNGVQYESPNEEQEFSCMLGVDRCKNKAVVEAISIGSYRPRWVCHFPHRGLPADRVQFRLKSGLLHIRLHMGSKQKRVEIDYKHTTECNNYQNTLLRPPGWSCIVPSVIPTPRWMAPASLESVVPPSFFDRMTMESNRGYLYIACDANVPHLLTYRWEESKRCYVAVGFRESGEAWTDIFFPEQEIADSDESDYRDIRKSYLDSGTWRTNQASASAELKLDSLSGEYLLTATIQDTQNTTLQLGSHSLLLEVKRVPPGRGSSRESYRLPFTDFIPLTPIAEEDDED</sequence>
<dbReference type="EMBL" id="JBANRG010000037">
    <property type="protein sequence ID" value="KAK7448770.1"/>
    <property type="molecule type" value="Genomic_DNA"/>
</dbReference>
<gene>
    <name evidence="3" type="ORF">VKT23_013501</name>
</gene>
<protein>
    <recommendedName>
        <fullName evidence="5">HET-domain-containing protein</fullName>
    </recommendedName>
</protein>
<dbReference type="InterPro" id="IPR058525">
    <property type="entry name" value="DUF8212"/>
</dbReference>
<reference evidence="3 4" key="1">
    <citation type="submission" date="2024-01" db="EMBL/GenBank/DDBJ databases">
        <title>A draft genome for the cacao thread blight pathogen Marasmiellus scandens.</title>
        <authorList>
            <person name="Baruah I.K."/>
            <person name="Leung J."/>
            <person name="Bukari Y."/>
            <person name="Amoako-Attah I."/>
            <person name="Meinhardt L.W."/>
            <person name="Bailey B.A."/>
            <person name="Cohen S.P."/>
        </authorList>
    </citation>
    <scope>NUCLEOTIDE SEQUENCE [LARGE SCALE GENOMIC DNA]</scope>
    <source>
        <strain evidence="3 4">GH-19</strain>
    </source>
</reference>
<evidence type="ECO:0000313" key="4">
    <source>
        <dbReference type="Proteomes" id="UP001498398"/>
    </source>
</evidence>
<name>A0ABR1J7E3_9AGAR</name>
<keyword evidence="4" id="KW-1185">Reference proteome</keyword>
<dbReference type="Pfam" id="PF26640">
    <property type="entry name" value="DUF8212"/>
    <property type="match status" value="1"/>
</dbReference>
<dbReference type="PANTHER" id="PTHR10622:SF10">
    <property type="entry name" value="HET DOMAIN-CONTAINING PROTEIN"/>
    <property type="match status" value="1"/>
</dbReference>
<organism evidence="3 4">
    <name type="scientific">Marasmiellus scandens</name>
    <dbReference type="NCBI Taxonomy" id="2682957"/>
    <lineage>
        <taxon>Eukaryota</taxon>
        <taxon>Fungi</taxon>
        <taxon>Dikarya</taxon>
        <taxon>Basidiomycota</taxon>
        <taxon>Agaricomycotina</taxon>
        <taxon>Agaricomycetes</taxon>
        <taxon>Agaricomycetidae</taxon>
        <taxon>Agaricales</taxon>
        <taxon>Marasmiineae</taxon>
        <taxon>Omphalotaceae</taxon>
        <taxon>Marasmiellus</taxon>
    </lineage>
</organism>
<dbReference type="Pfam" id="PF06985">
    <property type="entry name" value="HET"/>
    <property type="match status" value="1"/>
</dbReference>
<dbReference type="InterPro" id="IPR010730">
    <property type="entry name" value="HET"/>
</dbReference>